<dbReference type="CDD" id="cd06581">
    <property type="entry name" value="TM_PBP1_LivM_like"/>
    <property type="match status" value="1"/>
</dbReference>
<keyword evidence="8 9" id="KW-0472">Membrane</keyword>
<evidence type="ECO:0000256" key="7">
    <source>
        <dbReference type="ARBA" id="ARBA00022989"/>
    </source>
</evidence>
<keyword evidence="12" id="KW-1185">Reference proteome</keyword>
<evidence type="ECO:0000256" key="9">
    <source>
        <dbReference type="SAM" id="Phobius"/>
    </source>
</evidence>
<feature type="transmembrane region" description="Helical" evidence="9">
    <location>
        <begin position="292"/>
        <end position="313"/>
    </location>
</feature>
<feature type="transmembrane region" description="Helical" evidence="9">
    <location>
        <begin position="160"/>
        <end position="180"/>
    </location>
</feature>
<feature type="transmembrane region" description="Helical" evidence="9">
    <location>
        <begin position="247"/>
        <end position="272"/>
    </location>
</feature>
<dbReference type="GO" id="GO:0005886">
    <property type="term" value="C:plasma membrane"/>
    <property type="evidence" value="ECO:0007669"/>
    <property type="project" value="UniProtKB-SubCell"/>
</dbReference>
<dbReference type="CDD" id="cd03219">
    <property type="entry name" value="ABC_Mj1267_LivG_branched"/>
    <property type="match status" value="1"/>
</dbReference>
<dbReference type="InterPro" id="IPR003593">
    <property type="entry name" value="AAA+_ATPase"/>
</dbReference>
<feature type="transmembrane region" description="Helical" evidence="9">
    <location>
        <begin position="89"/>
        <end position="108"/>
    </location>
</feature>
<dbReference type="GO" id="GO:0016887">
    <property type="term" value="F:ATP hydrolysis activity"/>
    <property type="evidence" value="ECO:0007669"/>
    <property type="project" value="InterPro"/>
</dbReference>
<evidence type="ECO:0000256" key="4">
    <source>
        <dbReference type="ARBA" id="ARBA00022692"/>
    </source>
</evidence>
<dbReference type="InterPro" id="IPR003439">
    <property type="entry name" value="ABC_transporter-like_ATP-bd"/>
</dbReference>
<dbReference type="InterPro" id="IPR027417">
    <property type="entry name" value="P-loop_NTPase"/>
</dbReference>
<dbReference type="InterPro" id="IPR043428">
    <property type="entry name" value="LivM-like"/>
</dbReference>
<name>A0A7Y4LDZ1_9BURK</name>
<evidence type="ECO:0000259" key="10">
    <source>
        <dbReference type="PROSITE" id="PS50893"/>
    </source>
</evidence>
<evidence type="ECO:0000256" key="8">
    <source>
        <dbReference type="ARBA" id="ARBA00023136"/>
    </source>
</evidence>
<keyword evidence="2" id="KW-0813">Transport</keyword>
<evidence type="ECO:0000313" key="12">
    <source>
        <dbReference type="Proteomes" id="UP000541421"/>
    </source>
</evidence>
<dbReference type="SUPFAM" id="SSF52540">
    <property type="entry name" value="P-loop containing nucleoside triphosphate hydrolases"/>
    <property type="match status" value="1"/>
</dbReference>
<comment type="subcellular location">
    <subcellularLocation>
        <location evidence="1">Cell membrane</location>
        <topology evidence="1">Multi-pass membrane protein</topology>
    </subcellularLocation>
</comment>
<evidence type="ECO:0000256" key="3">
    <source>
        <dbReference type="ARBA" id="ARBA00022475"/>
    </source>
</evidence>
<comment type="caution">
    <text evidence="11">The sequence shown here is derived from an EMBL/GenBank/DDBJ whole genome shotgun (WGS) entry which is preliminary data.</text>
</comment>
<dbReference type="InterPro" id="IPR051120">
    <property type="entry name" value="ABC_AA/LPS_Transport"/>
</dbReference>
<keyword evidence="5" id="KW-0547">Nucleotide-binding</keyword>
<feature type="domain" description="ABC transporter" evidence="10">
    <location>
        <begin position="356"/>
        <end position="591"/>
    </location>
</feature>
<dbReference type="Pfam" id="PF12399">
    <property type="entry name" value="BCA_ABC_TP_C"/>
    <property type="match status" value="1"/>
</dbReference>
<organism evidence="11 12">
    <name type="scientific">Pelistega europaea</name>
    <dbReference type="NCBI Taxonomy" id="106147"/>
    <lineage>
        <taxon>Bacteria</taxon>
        <taxon>Pseudomonadati</taxon>
        <taxon>Pseudomonadota</taxon>
        <taxon>Betaproteobacteria</taxon>
        <taxon>Burkholderiales</taxon>
        <taxon>Alcaligenaceae</taxon>
        <taxon>Pelistega</taxon>
    </lineage>
</organism>
<dbReference type="GO" id="GO:0005524">
    <property type="term" value="F:ATP binding"/>
    <property type="evidence" value="ECO:0007669"/>
    <property type="project" value="UniProtKB-KW"/>
</dbReference>
<dbReference type="Pfam" id="PF02653">
    <property type="entry name" value="BPD_transp_2"/>
    <property type="match status" value="1"/>
</dbReference>
<protein>
    <submittedName>
        <fullName evidence="11">Branched-chain amino acid ABC transporter ATP-binding protein/permease</fullName>
    </submittedName>
</protein>
<dbReference type="AlphaFoldDB" id="A0A7Y4LDZ1"/>
<feature type="transmembrane region" description="Helical" evidence="9">
    <location>
        <begin position="38"/>
        <end position="57"/>
    </location>
</feature>
<accession>A0A7Y4LDZ1</accession>
<dbReference type="EMBL" id="JABGBO010000012">
    <property type="protein sequence ID" value="NOL50441.1"/>
    <property type="molecule type" value="Genomic_DNA"/>
</dbReference>
<keyword evidence="6 11" id="KW-0067">ATP-binding</keyword>
<evidence type="ECO:0000256" key="5">
    <source>
        <dbReference type="ARBA" id="ARBA00022741"/>
    </source>
</evidence>
<sequence length="596" mass="65290">MIPNFLHPKNYLSLLSFLLMLAIPVLFPSPFITNLFTSLFVFAALAMAWNIVGGFAGQLSLGHAVYYGIGGYTASLLTINFGISPWIGMGIGAIISGVIAIIISYPTLRLKGPFFSLASIAILEVVRLLVIHEEEFTGGSSGVSIPLNIGWEWIVFRDKLNYVFIAFALFLVVLWISWLIRTSRLGFYLIAVREREDAAKAVGINTARVQVYAATVSAFLTSIIGSFHITYLTFIDPESAFSLQLSIQIAMFTLIGGIGTLTGPIVGTFIVLPIAELARGWLSASGNGVHGLIYGLILVIVVLTVPRGIVGVLKDRVLSFVEKLPNFGRLIHHHTQQIQQTNQHFEPQLPTDEVILKAEKLHKRFGGLQATNNVSFSVYRNEILGIIGPNGAGKTTVFNQLSGFIIPDEGTITFKNREGEWVNCKSPYEFARAGLGRTFQITQPFTGLSVLENIMIGAFLNTSSPEEARHVALEIAETTELSDLIYTEAKNLTIGGMKRLEIARALATQPHILLLDEVLAGLNPTDIEKAIKMIKNIRNSGVTIVLIEHMMQATMALSDRIIVINEGKILTSGKPKEVIENPEVIEAYLGKEFTHA</sequence>
<evidence type="ECO:0000313" key="11">
    <source>
        <dbReference type="EMBL" id="NOL50441.1"/>
    </source>
</evidence>
<proteinExistence type="predicted"/>
<dbReference type="Gene3D" id="3.40.50.300">
    <property type="entry name" value="P-loop containing nucleotide triphosphate hydrolases"/>
    <property type="match status" value="1"/>
</dbReference>
<feature type="transmembrane region" description="Helical" evidence="9">
    <location>
        <begin position="211"/>
        <end position="235"/>
    </location>
</feature>
<reference evidence="11 12" key="1">
    <citation type="submission" date="2020-05" db="EMBL/GenBank/DDBJ databases">
        <authorList>
            <person name="Niu N."/>
        </authorList>
    </citation>
    <scope>NUCLEOTIDE SEQUENCE [LARGE SCALE GENOMIC DNA]</scope>
    <source>
        <strain evidence="11 12">LMG10982</strain>
    </source>
</reference>
<dbReference type="SMART" id="SM00382">
    <property type="entry name" value="AAA"/>
    <property type="match status" value="1"/>
</dbReference>
<evidence type="ECO:0000256" key="2">
    <source>
        <dbReference type="ARBA" id="ARBA00022448"/>
    </source>
</evidence>
<evidence type="ECO:0000256" key="6">
    <source>
        <dbReference type="ARBA" id="ARBA00022840"/>
    </source>
</evidence>
<gene>
    <name evidence="11" type="ORF">HKX40_09900</name>
</gene>
<keyword evidence="3" id="KW-1003">Cell membrane</keyword>
<keyword evidence="7 9" id="KW-1133">Transmembrane helix</keyword>
<dbReference type="InterPro" id="IPR032823">
    <property type="entry name" value="BCA_ABC_TP_C"/>
</dbReference>
<dbReference type="GO" id="GO:0015658">
    <property type="term" value="F:branched-chain amino acid transmembrane transporter activity"/>
    <property type="evidence" value="ECO:0007669"/>
    <property type="project" value="InterPro"/>
</dbReference>
<dbReference type="Pfam" id="PF00005">
    <property type="entry name" value="ABC_tran"/>
    <property type="match status" value="1"/>
</dbReference>
<evidence type="ECO:0000256" key="1">
    <source>
        <dbReference type="ARBA" id="ARBA00004651"/>
    </source>
</evidence>
<keyword evidence="4 9" id="KW-0812">Transmembrane</keyword>
<dbReference type="RefSeq" id="WP_171589425.1">
    <property type="nucleotide sequence ID" value="NZ_JABGBO010000012.1"/>
</dbReference>
<dbReference type="PANTHER" id="PTHR45772">
    <property type="entry name" value="CONSERVED COMPONENT OF ABC TRANSPORTER FOR NATURAL AMINO ACIDS-RELATED"/>
    <property type="match status" value="1"/>
</dbReference>
<dbReference type="InterPro" id="IPR001851">
    <property type="entry name" value="ABC_transp_permease"/>
</dbReference>
<dbReference type="PROSITE" id="PS50893">
    <property type="entry name" value="ABC_TRANSPORTER_2"/>
    <property type="match status" value="1"/>
</dbReference>
<dbReference type="Proteomes" id="UP000541421">
    <property type="component" value="Unassembled WGS sequence"/>
</dbReference>